<sequence>MKRVRTEQIQYAVTQYLKRRQYVDTDGSLKGAKLSQSPEEMAASLTGELSAQVQLELCETLKRILDCLSVLCLICKHYECKFGFPAAKILIVLRKNTDKADMRSLKCLAVLQFIARVR</sequence>
<reference evidence="1" key="2">
    <citation type="submission" date="2025-09" db="UniProtKB">
        <authorList>
            <consortium name="Ensembl"/>
        </authorList>
    </citation>
    <scope>IDENTIFICATION</scope>
</reference>
<evidence type="ECO:0000313" key="1">
    <source>
        <dbReference type="Ensembl" id="ENSOSIP00000002549.1"/>
    </source>
</evidence>
<organism evidence="1 2">
    <name type="scientific">Oryzias sinensis</name>
    <name type="common">Chinese medaka</name>
    <dbReference type="NCBI Taxonomy" id="183150"/>
    <lineage>
        <taxon>Eukaryota</taxon>
        <taxon>Metazoa</taxon>
        <taxon>Chordata</taxon>
        <taxon>Craniata</taxon>
        <taxon>Vertebrata</taxon>
        <taxon>Euteleostomi</taxon>
        <taxon>Actinopterygii</taxon>
        <taxon>Neopterygii</taxon>
        <taxon>Teleostei</taxon>
        <taxon>Neoteleostei</taxon>
        <taxon>Acanthomorphata</taxon>
        <taxon>Ovalentaria</taxon>
        <taxon>Atherinomorphae</taxon>
        <taxon>Beloniformes</taxon>
        <taxon>Adrianichthyidae</taxon>
        <taxon>Oryziinae</taxon>
        <taxon>Oryzias</taxon>
    </lineage>
</organism>
<proteinExistence type="predicted"/>
<accession>A0A8C8DEB2</accession>
<name>A0A8C8DEB2_9TELE</name>
<dbReference type="Proteomes" id="UP000694383">
    <property type="component" value="Unplaced"/>
</dbReference>
<reference evidence="1" key="1">
    <citation type="submission" date="2025-08" db="UniProtKB">
        <authorList>
            <consortium name="Ensembl"/>
        </authorList>
    </citation>
    <scope>IDENTIFICATION</scope>
</reference>
<keyword evidence="2" id="KW-1185">Reference proteome</keyword>
<dbReference type="Ensembl" id="ENSOSIT00000002729.1">
    <property type="protein sequence ID" value="ENSOSIP00000002549.1"/>
    <property type="gene ID" value="ENSOSIG00000001510.1"/>
</dbReference>
<evidence type="ECO:0000313" key="2">
    <source>
        <dbReference type="Proteomes" id="UP000694383"/>
    </source>
</evidence>
<dbReference type="GeneTree" id="ENSGT00980000201446"/>
<protein>
    <submittedName>
        <fullName evidence="1">Uncharacterized protein</fullName>
    </submittedName>
</protein>
<dbReference type="AlphaFoldDB" id="A0A8C8DEB2"/>